<dbReference type="AlphaFoldDB" id="A0A167PW85"/>
<reference evidence="2 3" key="1">
    <citation type="journal article" date="2016" name="Genome Biol. Evol.">
        <title>Divergent and convergent evolution of fungal pathogenicity.</title>
        <authorList>
            <person name="Shang Y."/>
            <person name="Xiao G."/>
            <person name="Zheng P."/>
            <person name="Cen K."/>
            <person name="Zhan S."/>
            <person name="Wang C."/>
        </authorList>
    </citation>
    <scope>NUCLEOTIDE SEQUENCE [LARGE SCALE GENOMIC DNA]</scope>
    <source>
        <strain evidence="2 3">RCEF 264</strain>
    </source>
</reference>
<name>A0A167PW85_9HYPO</name>
<dbReference type="InterPro" id="IPR051150">
    <property type="entry name" value="SWT21/TCAB1_mRNA_Telomere"/>
</dbReference>
<feature type="region of interest" description="Disordered" evidence="1">
    <location>
        <begin position="447"/>
        <end position="548"/>
    </location>
</feature>
<dbReference type="Proteomes" id="UP000076874">
    <property type="component" value="Unassembled WGS sequence"/>
</dbReference>
<keyword evidence="3" id="KW-1185">Reference proteome</keyword>
<feature type="compositionally biased region" description="Acidic residues" evidence="1">
    <location>
        <begin position="463"/>
        <end position="497"/>
    </location>
</feature>
<comment type="caution">
    <text evidence="2">The sequence shown here is derived from an EMBL/GenBank/DDBJ whole genome shotgun (WGS) entry which is preliminary data.</text>
</comment>
<dbReference type="EMBL" id="AZHD01000015">
    <property type="protein sequence ID" value="OAA57089.1"/>
    <property type="molecule type" value="Genomic_DNA"/>
</dbReference>
<protein>
    <submittedName>
        <fullName evidence="2">WD repeat-containing protein</fullName>
    </submittedName>
</protein>
<dbReference type="InterPro" id="IPR036322">
    <property type="entry name" value="WD40_repeat_dom_sf"/>
</dbReference>
<gene>
    <name evidence="2" type="ORF">SPI_07470</name>
</gene>
<dbReference type="SUPFAM" id="SSF50978">
    <property type="entry name" value="WD40 repeat-like"/>
    <property type="match status" value="1"/>
</dbReference>
<evidence type="ECO:0000313" key="2">
    <source>
        <dbReference type="EMBL" id="OAA57089.1"/>
    </source>
</evidence>
<evidence type="ECO:0000313" key="3">
    <source>
        <dbReference type="Proteomes" id="UP000076874"/>
    </source>
</evidence>
<sequence length="558" mass="58637">MDNDSGDPPGGVEPSPKATLVAAADLHSVPGFRSGAAAGTGSGAVFAHDRPFYKSLQWSADGTTVIASTSSNAVLSYVLPENLLEPPCDENTPDAIHDATSTAAPRKTLSHHTIVAQGRLGLPEPALSLAPAPYFNLREPWSQSALTGCRDLPIHLYPLFPAIDDAGETDTDKPRPPPLASYPLIKYQTEAYLAPTALLWSAPGNHFVAGAKNLLALFDVSRTCNEPPVLLVPTIPSTRHIRKGNGVGMRGTVSALAAQKTNAGDESTGWGGQGLVAAGTWNRWVGLYDLGRAGGDCVATWSVAGADGRDNGSLDYSGGGILQTIWSPCGRYLVVNERRAQRLLVYDVRGTGALLCCLTGRPADTNQRLSCDVYQSSDSNSGFEVWAGTQDGLGVVWEDVGAREGAVEPSWHWRAHESAMGSIAMHSSGSVLATCSGSWTVWACDDESGHSDSDNSSSSSDCTTDDNDEENGNDDNDETNDDDDDDDSNASDDSTESDDTKNGPGDADNNNGEMRESSDSSGSSSSSEGSASTNTTKLDGFTALRTSADVSLKIWSLV</sequence>
<feature type="compositionally biased region" description="Low complexity" evidence="1">
    <location>
        <begin position="519"/>
        <end position="532"/>
    </location>
</feature>
<organism evidence="2 3">
    <name type="scientific">Niveomyces insectorum RCEF 264</name>
    <dbReference type="NCBI Taxonomy" id="1081102"/>
    <lineage>
        <taxon>Eukaryota</taxon>
        <taxon>Fungi</taxon>
        <taxon>Dikarya</taxon>
        <taxon>Ascomycota</taxon>
        <taxon>Pezizomycotina</taxon>
        <taxon>Sordariomycetes</taxon>
        <taxon>Hypocreomycetidae</taxon>
        <taxon>Hypocreales</taxon>
        <taxon>Cordycipitaceae</taxon>
        <taxon>Niveomyces</taxon>
    </lineage>
</organism>
<evidence type="ECO:0000256" key="1">
    <source>
        <dbReference type="SAM" id="MobiDB-lite"/>
    </source>
</evidence>
<accession>A0A167PW85</accession>
<dbReference type="OrthoDB" id="239865at2759"/>
<dbReference type="STRING" id="1081102.A0A167PW85"/>
<dbReference type="PANTHER" id="PTHR13211:SF0">
    <property type="entry name" value="TELOMERASE CAJAL BODY PROTEIN 1"/>
    <property type="match status" value="1"/>
</dbReference>
<dbReference type="PANTHER" id="PTHR13211">
    <property type="entry name" value="TELOMERASE CAJAL BODY PROTEIN 1"/>
    <property type="match status" value="1"/>
</dbReference>
<proteinExistence type="predicted"/>